<feature type="signal peptide" evidence="1">
    <location>
        <begin position="1"/>
        <end position="20"/>
    </location>
</feature>
<organism evidence="2">
    <name type="scientific">Euplotes harpa</name>
    <dbReference type="NCBI Taxonomy" id="151035"/>
    <lineage>
        <taxon>Eukaryota</taxon>
        <taxon>Sar</taxon>
        <taxon>Alveolata</taxon>
        <taxon>Ciliophora</taxon>
        <taxon>Intramacronucleata</taxon>
        <taxon>Spirotrichea</taxon>
        <taxon>Hypotrichia</taxon>
        <taxon>Euplotida</taxon>
        <taxon>Euplotidae</taxon>
        <taxon>Euplotes</taxon>
    </lineage>
</organism>
<name>A0A7S3N6K2_9SPIT</name>
<proteinExistence type="predicted"/>
<reference evidence="2" key="1">
    <citation type="submission" date="2021-01" db="EMBL/GenBank/DDBJ databases">
        <authorList>
            <person name="Corre E."/>
            <person name="Pelletier E."/>
            <person name="Niang G."/>
            <person name="Scheremetjew M."/>
            <person name="Finn R."/>
            <person name="Kale V."/>
            <person name="Holt S."/>
            <person name="Cochrane G."/>
            <person name="Meng A."/>
            <person name="Brown T."/>
            <person name="Cohen L."/>
        </authorList>
    </citation>
    <scope>NUCLEOTIDE SEQUENCE</scope>
    <source>
        <strain evidence="2">FSP1.4</strain>
    </source>
</reference>
<dbReference type="AlphaFoldDB" id="A0A7S3N6K2"/>
<accession>A0A7S3N6K2</accession>
<gene>
    <name evidence="2" type="ORF">EHAR0213_LOCUS3373</name>
</gene>
<feature type="chain" id="PRO_5031041290" evidence="1">
    <location>
        <begin position="21"/>
        <end position="142"/>
    </location>
</feature>
<evidence type="ECO:0000256" key="1">
    <source>
        <dbReference type="SAM" id="SignalP"/>
    </source>
</evidence>
<dbReference type="EMBL" id="HBII01007622">
    <property type="protein sequence ID" value="CAE0344466.1"/>
    <property type="molecule type" value="Transcribed_RNA"/>
</dbReference>
<protein>
    <submittedName>
        <fullName evidence="2">Uncharacterized protein</fullName>
    </submittedName>
</protein>
<evidence type="ECO:0000313" key="2">
    <source>
        <dbReference type="EMBL" id="CAE0344466.1"/>
    </source>
</evidence>
<sequence length="142" mass="15490">MKFVLLAVVFVALVSQGTHAASDFDGDYGFGASEANINHRSNGEVGFRSATQNYASSPAAKNVETNTVTVGSRRTFPSYGSVVHDLLEPDNARSYRNVYDFAPVNHAHEVTVAEPVKLVERAQAISKKPALRDPHRAMLKLF</sequence>
<keyword evidence="1" id="KW-0732">Signal</keyword>